<proteinExistence type="predicted"/>
<protein>
    <submittedName>
        <fullName evidence="2">Uncharacterized protein</fullName>
    </submittedName>
</protein>
<evidence type="ECO:0000313" key="2">
    <source>
        <dbReference type="EMBL" id="MBA8683124.1"/>
    </source>
</evidence>
<dbReference type="EMBL" id="JACGXS010000009">
    <property type="protein sequence ID" value="MBA8683124.1"/>
    <property type="molecule type" value="Genomic_DNA"/>
</dbReference>
<organism evidence="2 3">
    <name type="scientific">Stenotrophomonas tumulicola</name>
    <dbReference type="NCBI Taxonomy" id="1685415"/>
    <lineage>
        <taxon>Bacteria</taxon>
        <taxon>Pseudomonadati</taxon>
        <taxon>Pseudomonadota</taxon>
        <taxon>Gammaproteobacteria</taxon>
        <taxon>Lysobacterales</taxon>
        <taxon>Lysobacteraceae</taxon>
        <taxon>Stenotrophomonas</taxon>
    </lineage>
</organism>
<comment type="caution">
    <text evidence="2">The sequence shown here is derived from an EMBL/GenBank/DDBJ whole genome shotgun (WGS) entry which is preliminary data.</text>
</comment>
<keyword evidence="3" id="KW-1185">Reference proteome</keyword>
<feature type="region of interest" description="Disordered" evidence="1">
    <location>
        <begin position="1"/>
        <end position="24"/>
    </location>
</feature>
<gene>
    <name evidence="2" type="ORF">H4O11_15095</name>
</gene>
<sequence>MLDTHLMPLQGNDARPPAPVSAAPGTISEQEQHTFNVLSWDLRVAWRQFKQALIAHASSQGGTTTHIQQLAHDTHPSHLAAQRPFARYLHTPEAMLPLRTALMNWLKAHVNALERMDIDQHGTSSITAAREPYLSGMGTLLSLSYTTTAGHPTLAPLLDALHEDNVAMRLFESTHVHSWPQWAEWINQANQIYEANQANALATSTHPT</sequence>
<evidence type="ECO:0000256" key="1">
    <source>
        <dbReference type="SAM" id="MobiDB-lite"/>
    </source>
</evidence>
<accession>A0A7W3FP24</accession>
<name>A0A7W3FP24_9GAMM</name>
<dbReference type="RefSeq" id="WP_182340280.1">
    <property type="nucleotide sequence ID" value="NZ_JACGXS010000009.1"/>
</dbReference>
<evidence type="ECO:0000313" key="3">
    <source>
        <dbReference type="Proteomes" id="UP000547058"/>
    </source>
</evidence>
<reference evidence="2 3" key="1">
    <citation type="submission" date="2020-08" db="EMBL/GenBank/DDBJ databases">
        <title>Stenotrophomonas tumulicola JCM 30961.</title>
        <authorList>
            <person name="Deng Y."/>
        </authorList>
    </citation>
    <scope>NUCLEOTIDE SEQUENCE [LARGE SCALE GENOMIC DNA]</scope>
    <source>
        <strain evidence="2 3">JCM 30961</strain>
    </source>
</reference>
<dbReference type="AlphaFoldDB" id="A0A7W3FP24"/>
<dbReference type="Proteomes" id="UP000547058">
    <property type="component" value="Unassembled WGS sequence"/>
</dbReference>